<dbReference type="OrthoDB" id="5327978at2759"/>
<keyword evidence="4" id="KW-0050">Antiport</keyword>
<keyword evidence="8" id="KW-0406">Ion transport</keyword>
<dbReference type="RefSeq" id="XP_018229484.1">
    <property type="nucleotide sequence ID" value="XM_018374130.1"/>
</dbReference>
<evidence type="ECO:0000256" key="2">
    <source>
        <dbReference type="ARBA" id="ARBA00005248"/>
    </source>
</evidence>
<feature type="transmembrane region" description="Helical" evidence="11">
    <location>
        <begin position="74"/>
        <end position="90"/>
    </location>
</feature>
<dbReference type="EMBL" id="LFWA01000008">
    <property type="protein sequence ID" value="KTW29923.1"/>
    <property type="molecule type" value="Genomic_DNA"/>
</dbReference>
<keyword evidence="14" id="KW-1185">Reference proteome</keyword>
<feature type="transmembrane region" description="Helical" evidence="11">
    <location>
        <begin position="360"/>
        <end position="381"/>
    </location>
</feature>
<feature type="transmembrane region" description="Helical" evidence="11">
    <location>
        <begin position="204"/>
        <end position="225"/>
    </location>
</feature>
<dbReference type="Pfam" id="PF00999">
    <property type="entry name" value="Na_H_Exchanger"/>
    <property type="match status" value="1"/>
</dbReference>
<name>A0A0W4ZNG9_PNEJ7</name>
<evidence type="ECO:0000256" key="11">
    <source>
        <dbReference type="SAM" id="Phobius"/>
    </source>
</evidence>
<dbReference type="GO" id="GO:0042391">
    <property type="term" value="P:regulation of membrane potential"/>
    <property type="evidence" value="ECO:0007669"/>
    <property type="project" value="InterPro"/>
</dbReference>
<feature type="transmembrane region" description="Helical" evidence="11">
    <location>
        <begin position="326"/>
        <end position="348"/>
    </location>
</feature>
<dbReference type="FunFam" id="1.20.1530.20:FF:000015">
    <property type="entry name" value="Na(+)/H(+) antiporter 2"/>
    <property type="match status" value="1"/>
</dbReference>
<feature type="transmembrane region" description="Helical" evidence="11">
    <location>
        <begin position="295"/>
        <end position="314"/>
    </location>
</feature>
<comment type="caution">
    <text evidence="13">The sequence shown here is derived from an EMBL/GenBank/DDBJ whole genome shotgun (WGS) entry which is preliminary data.</text>
</comment>
<keyword evidence="3" id="KW-0813">Transport</keyword>
<dbReference type="GO" id="GO:0120029">
    <property type="term" value="P:proton export across plasma membrane"/>
    <property type="evidence" value="ECO:0007669"/>
    <property type="project" value="InterPro"/>
</dbReference>
<evidence type="ECO:0000256" key="5">
    <source>
        <dbReference type="ARBA" id="ARBA00022692"/>
    </source>
</evidence>
<evidence type="ECO:0000259" key="12">
    <source>
        <dbReference type="Pfam" id="PF00999"/>
    </source>
</evidence>
<dbReference type="InterPro" id="IPR006153">
    <property type="entry name" value="Cation/H_exchanger_TM"/>
</dbReference>
<dbReference type="AlphaFoldDB" id="A0A0W4ZNG9"/>
<keyword evidence="9 11" id="KW-0472">Membrane</keyword>
<dbReference type="Proteomes" id="UP000053447">
    <property type="component" value="Unassembled WGS sequence"/>
</dbReference>
<dbReference type="PANTHER" id="PTHR31382:SF4">
    <property type="entry name" value="NA(+)_H(+) ANTIPORTER"/>
    <property type="match status" value="1"/>
</dbReference>
<evidence type="ECO:0000256" key="4">
    <source>
        <dbReference type="ARBA" id="ARBA00022449"/>
    </source>
</evidence>
<evidence type="ECO:0000256" key="3">
    <source>
        <dbReference type="ARBA" id="ARBA00022448"/>
    </source>
</evidence>
<evidence type="ECO:0000256" key="6">
    <source>
        <dbReference type="ARBA" id="ARBA00022989"/>
    </source>
</evidence>
<dbReference type="GeneID" id="28940385"/>
<feature type="transmembrane region" description="Helical" evidence="11">
    <location>
        <begin position="245"/>
        <end position="262"/>
    </location>
</feature>
<dbReference type="GO" id="GO:0045121">
    <property type="term" value="C:membrane raft"/>
    <property type="evidence" value="ECO:0007669"/>
    <property type="project" value="EnsemblFungi"/>
</dbReference>
<proteinExistence type="inferred from homology"/>
<dbReference type="GO" id="GO:0015385">
    <property type="term" value="F:sodium:proton antiporter activity"/>
    <property type="evidence" value="ECO:0007669"/>
    <property type="project" value="EnsemblFungi"/>
</dbReference>
<dbReference type="GO" id="GO:0036376">
    <property type="term" value="P:sodium ion export across plasma membrane"/>
    <property type="evidence" value="ECO:0007669"/>
    <property type="project" value="EnsemblFungi"/>
</dbReference>
<dbReference type="STRING" id="1408657.A0A0W4ZNG9"/>
<comment type="subcellular location">
    <subcellularLocation>
        <location evidence="1">Membrane</location>
        <topology evidence="1">Multi-pass membrane protein</topology>
    </subcellularLocation>
</comment>
<feature type="transmembrane region" description="Helical" evidence="11">
    <location>
        <begin position="37"/>
        <end position="54"/>
    </location>
</feature>
<dbReference type="GO" id="GO:0097623">
    <property type="term" value="P:potassium ion export across plasma membrane"/>
    <property type="evidence" value="ECO:0007669"/>
    <property type="project" value="EnsemblFungi"/>
</dbReference>
<protein>
    <submittedName>
        <fullName evidence="13">Sodium/hydrogen antiporter</fullName>
    </submittedName>
</protein>
<organism evidence="13 14">
    <name type="scientific">Pneumocystis jirovecii (strain RU7)</name>
    <name type="common">Human pneumocystis pneumonia agent</name>
    <dbReference type="NCBI Taxonomy" id="1408657"/>
    <lineage>
        <taxon>Eukaryota</taxon>
        <taxon>Fungi</taxon>
        <taxon>Dikarya</taxon>
        <taxon>Ascomycota</taxon>
        <taxon>Taphrinomycotina</taxon>
        <taxon>Pneumocystomycetes</taxon>
        <taxon>Pneumocystaceae</taxon>
        <taxon>Pneumocystis</taxon>
    </lineage>
</organism>
<dbReference type="VEuPathDB" id="FungiDB:T551_01867"/>
<dbReference type="GO" id="GO:0030007">
    <property type="term" value="P:intracellular potassium ion homeostasis"/>
    <property type="evidence" value="ECO:0007669"/>
    <property type="project" value="EnsemblFungi"/>
</dbReference>
<dbReference type="PANTHER" id="PTHR31382">
    <property type="entry name" value="NA(+)/H(+) ANTIPORTER"/>
    <property type="match status" value="1"/>
</dbReference>
<evidence type="ECO:0000313" key="14">
    <source>
        <dbReference type="Proteomes" id="UP000053447"/>
    </source>
</evidence>
<keyword evidence="6 11" id="KW-1133">Transmembrane helix</keyword>
<reference evidence="14" key="1">
    <citation type="journal article" date="2016" name="Nat. Commun.">
        <title>Genome analysis of three Pneumocystis species reveals adaptation mechanisms to life exclusively in mammalian hosts.</title>
        <authorList>
            <person name="Ma L."/>
            <person name="Chen Z."/>
            <person name="Huang D.W."/>
            <person name="Kutty G."/>
            <person name="Ishihara M."/>
            <person name="Wang H."/>
            <person name="Abouelleil A."/>
            <person name="Bishop L."/>
            <person name="Davey E."/>
            <person name="Deng R."/>
            <person name="Deng X."/>
            <person name="Fan L."/>
            <person name="Fantoni G."/>
            <person name="Fitzgerald M."/>
            <person name="Gogineni E."/>
            <person name="Goldberg J.M."/>
            <person name="Handley G."/>
            <person name="Hu X."/>
            <person name="Huber C."/>
            <person name="Jiao X."/>
            <person name="Jones K."/>
            <person name="Levin J.Z."/>
            <person name="Liu Y."/>
            <person name="Macdonald P."/>
            <person name="Melnikov A."/>
            <person name="Raley C."/>
            <person name="Sassi M."/>
            <person name="Sherman B.T."/>
            <person name="Song X."/>
            <person name="Sykes S."/>
            <person name="Tran B."/>
            <person name="Walsh L."/>
            <person name="Xia Y."/>
            <person name="Yang J."/>
            <person name="Young S."/>
            <person name="Zeng Q."/>
            <person name="Zheng X."/>
            <person name="Stephens R."/>
            <person name="Nusbaum C."/>
            <person name="Birren B.W."/>
            <person name="Azadi P."/>
            <person name="Lempicki R.A."/>
            <person name="Cuomo C.A."/>
            <person name="Kovacs J.A."/>
        </authorList>
    </citation>
    <scope>NUCLEOTIDE SEQUENCE [LARGE SCALE GENOMIC DNA]</scope>
    <source>
        <strain evidence="14">RU7</strain>
    </source>
</reference>
<comment type="similarity">
    <text evidence="2">Belongs to the fungal Na(+)/H(+) exchanger family.</text>
</comment>
<keyword evidence="10" id="KW-0739">Sodium transport</keyword>
<dbReference type="InterPro" id="IPR004712">
    <property type="entry name" value="Na+/H+_antiporter_fungi"/>
</dbReference>
<sequence>MVWNQLDISKPHIAYAILGCFTSLFMLVSLFIKQKLYIGEAMVATVIGIIFGPYSINIFDPGSWGNVDYNTLELSRIVLIVQVFAVGVELPKGYVLKHWRSLVMLLCPVMILGWVITSTIMYLLIPYLFFVEALILGACVTATDPVLASSIVGKGEFSKRIPGHIRNILSCESGCNDGFALPFLFIGLQLLIDSFGIKTISNFFLVKIFYEVVFGCILGSFIGILGRKAVRFAEKHNLIDRESFLVFYFVLSLFCAGIGTLIGIDDLLVSFSAGTAFSWDGWFSKKTEESHVSNVIDLLLNLAFFVYWGAIIPWKQYNTPELGVTPLKLFIIATCVLLFRRIPAILLLKPLIPDLHTWREAFFCGHFGPMGVGAIFVSILARAELETRTNEPLDKLPTDPVTPYYRLIRIIWPVTSFLVLSSIIVHGSSVAIFTLGKHLNSFSFTTTYTQNNQGPSWMNCLSKFEIVRPGIFRRNSEKYIGYNIKRKLNKERSNSDPTKFSTFDKLVSLENGYIFDIDIEQKDIFLCSSSPVFDEALQQSNIGFQRLNNNI</sequence>
<evidence type="ECO:0000256" key="10">
    <source>
        <dbReference type="ARBA" id="ARBA00023201"/>
    </source>
</evidence>
<accession>A0A0W4ZNG9</accession>
<feature type="transmembrane region" description="Helical" evidence="11">
    <location>
        <begin position="12"/>
        <end position="32"/>
    </location>
</feature>
<feature type="transmembrane region" description="Helical" evidence="11">
    <location>
        <begin position="410"/>
        <end position="435"/>
    </location>
</feature>
<evidence type="ECO:0000313" key="13">
    <source>
        <dbReference type="EMBL" id="KTW29923.1"/>
    </source>
</evidence>
<evidence type="ECO:0000256" key="9">
    <source>
        <dbReference type="ARBA" id="ARBA00023136"/>
    </source>
</evidence>
<dbReference type="GO" id="GO:0005886">
    <property type="term" value="C:plasma membrane"/>
    <property type="evidence" value="ECO:0007669"/>
    <property type="project" value="EnsemblFungi"/>
</dbReference>
<feature type="domain" description="Cation/H+ exchanger transmembrane" evidence="12">
    <location>
        <begin position="26"/>
        <end position="433"/>
    </location>
</feature>
<keyword evidence="7" id="KW-0915">Sodium</keyword>
<feature type="transmembrane region" description="Helical" evidence="11">
    <location>
        <begin position="102"/>
        <end position="125"/>
    </location>
</feature>
<dbReference type="GO" id="GO:0006970">
    <property type="term" value="P:response to osmotic stress"/>
    <property type="evidence" value="ECO:0007669"/>
    <property type="project" value="EnsemblFungi"/>
</dbReference>
<keyword evidence="5 11" id="KW-0812">Transmembrane</keyword>
<gene>
    <name evidence="13" type="ORF">T551_01867</name>
</gene>
<evidence type="ECO:0000256" key="7">
    <source>
        <dbReference type="ARBA" id="ARBA00023053"/>
    </source>
</evidence>
<dbReference type="eggNOG" id="KOG4505">
    <property type="taxonomic scope" value="Eukaryota"/>
</dbReference>
<evidence type="ECO:0000256" key="8">
    <source>
        <dbReference type="ARBA" id="ARBA00023065"/>
    </source>
</evidence>
<evidence type="ECO:0000256" key="1">
    <source>
        <dbReference type="ARBA" id="ARBA00004141"/>
    </source>
</evidence>